<sequence>MQGILAEKVTDGLGKYQEVRTPLWIFLIRITMGQSPSKHADYIILLKTLLCSSGVKVKGENLRELFDAIHKHCYWLDPEKGTLRVEEGKAVMRCVRRAYHRGEAVSLSVWSLCNITHTTLAPLQSENSDSSEKEDFQERIAVNEEEDDGFTSPHIYENIDKGSGEGLLLNPKHKSSSGTHAVPARPASFVPVSQPSALGTEPPNLKTEPPPRNPKVPWDDGAFLTSVTIPNKNPLLSGFQRAILQARREGDLDLLVFPVQAQRIPPKPRLLQGGIRYDYEPLSFKVVKEIKQACTQYGCNSPYTVGLTQALAQSKRITPYDWEMIARTCLTASEFLQFKTWWQDEAAQIARHNAAANPPVNIVMEQLMGTGEYTGIQNQLCNII</sequence>
<keyword evidence="4" id="KW-0472">Membrane</keyword>
<keyword evidence="2" id="KW-0519">Myristate</keyword>
<dbReference type="InterPro" id="IPR038124">
    <property type="entry name" value="B_retro_matrix_sf"/>
</dbReference>
<proteinExistence type="predicted"/>
<dbReference type="GO" id="GO:0005198">
    <property type="term" value="F:structural molecule activity"/>
    <property type="evidence" value="ECO:0007669"/>
    <property type="project" value="InterPro"/>
</dbReference>
<dbReference type="GO" id="GO:0016020">
    <property type="term" value="C:membrane"/>
    <property type="evidence" value="ECO:0007669"/>
    <property type="project" value="UniProtKB-SubCell"/>
</dbReference>
<dbReference type="Pfam" id="PF02337">
    <property type="entry name" value="Gag_p10"/>
    <property type="match status" value="1"/>
</dbReference>
<dbReference type="Proteomes" id="UP000694722">
    <property type="component" value="Unplaced"/>
</dbReference>
<evidence type="ECO:0000256" key="2">
    <source>
        <dbReference type="ARBA" id="ARBA00022707"/>
    </source>
</evidence>
<dbReference type="InterPro" id="IPR008919">
    <property type="entry name" value="Retrov_capsid_N"/>
</dbReference>
<dbReference type="AlphaFoldDB" id="A0A8D0M0L7"/>
<dbReference type="SUPFAM" id="SSF47943">
    <property type="entry name" value="Retrovirus capsid protein, N-terminal core domain"/>
    <property type="match status" value="1"/>
</dbReference>
<name>A0A8D0M0L7_PIG</name>
<keyword evidence="2" id="KW-0449">Lipoprotein</keyword>
<reference evidence="7" key="1">
    <citation type="submission" date="2025-05" db="UniProtKB">
        <authorList>
            <consortium name="Ensembl"/>
        </authorList>
    </citation>
    <scope>IDENTIFICATION</scope>
</reference>
<evidence type="ECO:0000313" key="8">
    <source>
        <dbReference type="Proteomes" id="UP000694722"/>
    </source>
</evidence>
<evidence type="ECO:0000256" key="1">
    <source>
        <dbReference type="ARBA" id="ARBA00004370"/>
    </source>
</evidence>
<dbReference type="GO" id="GO:0016032">
    <property type="term" value="P:viral process"/>
    <property type="evidence" value="ECO:0007669"/>
    <property type="project" value="InterPro"/>
</dbReference>
<dbReference type="InterPro" id="IPR050195">
    <property type="entry name" value="Primate_lentivir_Gag_pol-like"/>
</dbReference>
<feature type="domain" description="Beta-retroviral matrix protein" evidence="6">
    <location>
        <begin position="39"/>
        <end position="118"/>
    </location>
</feature>
<dbReference type="InterPro" id="IPR003322">
    <property type="entry name" value="B_retro_matrix"/>
</dbReference>
<evidence type="ECO:0000259" key="6">
    <source>
        <dbReference type="Pfam" id="PF02337"/>
    </source>
</evidence>
<dbReference type="PANTHER" id="PTHR40389:SF2">
    <property type="entry name" value="ENDOGENOUS RETROVIRUS GROUP K MEMBER 24 GAG POLYPROTEIN-RELATED"/>
    <property type="match status" value="1"/>
</dbReference>
<feature type="region of interest" description="Disordered" evidence="5">
    <location>
        <begin position="170"/>
        <end position="212"/>
    </location>
</feature>
<evidence type="ECO:0000313" key="7">
    <source>
        <dbReference type="Ensembl" id="ENSSSCP00040010031.1"/>
    </source>
</evidence>
<organism evidence="7 8">
    <name type="scientific">Sus scrofa</name>
    <name type="common">Pig</name>
    <dbReference type="NCBI Taxonomy" id="9823"/>
    <lineage>
        <taxon>Eukaryota</taxon>
        <taxon>Metazoa</taxon>
        <taxon>Chordata</taxon>
        <taxon>Craniata</taxon>
        <taxon>Vertebrata</taxon>
        <taxon>Euteleostomi</taxon>
        <taxon>Mammalia</taxon>
        <taxon>Eutheria</taxon>
        <taxon>Laurasiatheria</taxon>
        <taxon>Artiodactyla</taxon>
        <taxon>Suina</taxon>
        <taxon>Suidae</taxon>
        <taxon>Sus</taxon>
    </lineage>
</organism>
<dbReference type="Pfam" id="PF00607">
    <property type="entry name" value="Gag_p24"/>
    <property type="match status" value="1"/>
</dbReference>
<evidence type="ECO:0000256" key="4">
    <source>
        <dbReference type="ARBA" id="ARBA00023136"/>
    </source>
</evidence>
<dbReference type="Proteomes" id="UP000694723">
    <property type="component" value="Unplaced"/>
</dbReference>
<dbReference type="InterPro" id="IPR010999">
    <property type="entry name" value="Retrovr_matrix"/>
</dbReference>
<comment type="subcellular location">
    <subcellularLocation>
        <location evidence="1">Membrane</location>
    </subcellularLocation>
</comment>
<dbReference type="Proteomes" id="UP000694724">
    <property type="component" value="Unplaced"/>
</dbReference>
<keyword evidence="3" id="KW-0677">Repeat</keyword>
<dbReference type="SUPFAM" id="SSF47836">
    <property type="entry name" value="Retroviral matrix proteins"/>
    <property type="match status" value="1"/>
</dbReference>
<dbReference type="Gene3D" id="1.10.375.10">
    <property type="entry name" value="Human Immunodeficiency Virus Type 1 Capsid Protein"/>
    <property type="match status" value="1"/>
</dbReference>
<protein>
    <recommendedName>
        <fullName evidence="6">Beta-retroviral matrix protein domain-containing protein</fullName>
    </recommendedName>
</protein>
<dbReference type="Ensembl" id="ENSSSCT00055018195.1">
    <property type="protein sequence ID" value="ENSSSCP00055014313.1"/>
    <property type="gene ID" value="ENSSSCG00055009350.1"/>
</dbReference>
<dbReference type="Ensembl" id="ENSSSCT00040023713.1">
    <property type="protein sequence ID" value="ENSSSCP00040010031.1"/>
    <property type="gene ID" value="ENSSSCG00040017584.1"/>
</dbReference>
<accession>A0A8D0M0L7</accession>
<dbReference type="Ensembl" id="ENSSSCT00060035027.1">
    <property type="protein sequence ID" value="ENSSSCP00060014952.1"/>
    <property type="gene ID" value="ENSSSCG00060025865.1"/>
</dbReference>
<evidence type="ECO:0000256" key="3">
    <source>
        <dbReference type="ARBA" id="ARBA00022737"/>
    </source>
</evidence>
<evidence type="ECO:0000256" key="5">
    <source>
        <dbReference type="SAM" id="MobiDB-lite"/>
    </source>
</evidence>
<dbReference type="PANTHER" id="PTHR40389">
    <property type="entry name" value="ENDOGENOUS RETROVIRUS GROUP K MEMBER 24 GAG POLYPROTEIN-RELATED"/>
    <property type="match status" value="1"/>
</dbReference>
<dbReference type="Gene3D" id="1.10.150.490">
    <property type="entry name" value="Retroviral GAG p10 protein"/>
    <property type="match status" value="1"/>
</dbReference>